<dbReference type="InterPro" id="IPR051616">
    <property type="entry name" value="Cul2-RING_E3_ligase_SR"/>
</dbReference>
<dbReference type="EMBL" id="CAJNNV010005547">
    <property type="protein sequence ID" value="CAE8592225.1"/>
    <property type="molecule type" value="Genomic_DNA"/>
</dbReference>
<feature type="compositionally biased region" description="Low complexity" evidence="2">
    <location>
        <begin position="213"/>
        <end position="227"/>
    </location>
</feature>
<dbReference type="SUPFAM" id="SSF48403">
    <property type="entry name" value="Ankyrin repeat"/>
    <property type="match status" value="1"/>
</dbReference>
<feature type="compositionally biased region" description="Low complexity" evidence="2">
    <location>
        <begin position="101"/>
        <end position="118"/>
    </location>
</feature>
<dbReference type="PANTHER" id="PTHR46224">
    <property type="entry name" value="ANKYRIN REPEAT FAMILY PROTEIN"/>
    <property type="match status" value="1"/>
</dbReference>
<name>A0A813E3L3_POLGL</name>
<feature type="non-terminal residue" evidence="3">
    <location>
        <position position="1"/>
    </location>
</feature>
<evidence type="ECO:0000256" key="1">
    <source>
        <dbReference type="PROSITE-ProRule" id="PRU00023"/>
    </source>
</evidence>
<feature type="repeat" description="ANK" evidence="1">
    <location>
        <begin position="398"/>
        <end position="428"/>
    </location>
</feature>
<dbReference type="PROSITE" id="PS50297">
    <property type="entry name" value="ANK_REP_REGION"/>
    <property type="match status" value="1"/>
</dbReference>
<proteinExistence type="predicted"/>
<protein>
    <submittedName>
        <fullName evidence="3">Uncharacterized protein</fullName>
    </submittedName>
</protein>
<dbReference type="OrthoDB" id="194358at2759"/>
<gene>
    <name evidence="3" type="ORF">PGLA1383_LOCUS10882</name>
</gene>
<evidence type="ECO:0000313" key="3">
    <source>
        <dbReference type="EMBL" id="CAE8592225.1"/>
    </source>
</evidence>
<dbReference type="Gene3D" id="1.25.40.20">
    <property type="entry name" value="Ankyrin repeat-containing domain"/>
    <property type="match status" value="1"/>
</dbReference>
<feature type="region of interest" description="Disordered" evidence="2">
    <location>
        <begin position="203"/>
        <end position="269"/>
    </location>
</feature>
<feature type="non-terminal residue" evidence="3">
    <location>
        <position position="428"/>
    </location>
</feature>
<dbReference type="SMART" id="SM00248">
    <property type="entry name" value="ANK"/>
    <property type="match status" value="3"/>
</dbReference>
<organism evidence="3 4">
    <name type="scientific">Polarella glacialis</name>
    <name type="common">Dinoflagellate</name>
    <dbReference type="NCBI Taxonomy" id="89957"/>
    <lineage>
        <taxon>Eukaryota</taxon>
        <taxon>Sar</taxon>
        <taxon>Alveolata</taxon>
        <taxon>Dinophyceae</taxon>
        <taxon>Suessiales</taxon>
        <taxon>Suessiaceae</taxon>
        <taxon>Polarella</taxon>
    </lineage>
</organism>
<evidence type="ECO:0000256" key="2">
    <source>
        <dbReference type="SAM" id="MobiDB-lite"/>
    </source>
</evidence>
<dbReference type="PANTHER" id="PTHR46224:SF6">
    <property type="entry name" value="ANKYRIN REPEAT FAMILY PROTEIN"/>
    <property type="match status" value="1"/>
</dbReference>
<keyword evidence="1" id="KW-0040">ANK repeat</keyword>
<dbReference type="Proteomes" id="UP000654075">
    <property type="component" value="Unassembled WGS sequence"/>
</dbReference>
<evidence type="ECO:0000313" key="4">
    <source>
        <dbReference type="Proteomes" id="UP000654075"/>
    </source>
</evidence>
<accession>A0A813E3L3</accession>
<feature type="region of interest" description="Disordered" evidence="2">
    <location>
        <begin position="1"/>
        <end position="24"/>
    </location>
</feature>
<dbReference type="InterPro" id="IPR002110">
    <property type="entry name" value="Ankyrin_rpt"/>
</dbReference>
<comment type="caution">
    <text evidence="3">The sequence shown here is derived from an EMBL/GenBank/DDBJ whole genome shotgun (WGS) entry which is preliminary data.</text>
</comment>
<dbReference type="InterPro" id="IPR036770">
    <property type="entry name" value="Ankyrin_rpt-contain_sf"/>
</dbReference>
<dbReference type="Pfam" id="PF12796">
    <property type="entry name" value="Ank_2"/>
    <property type="match status" value="1"/>
</dbReference>
<reference evidence="3" key="1">
    <citation type="submission" date="2021-02" db="EMBL/GenBank/DDBJ databases">
        <authorList>
            <person name="Dougan E. K."/>
            <person name="Rhodes N."/>
            <person name="Thang M."/>
            <person name="Chan C."/>
        </authorList>
    </citation>
    <scope>NUCLEOTIDE SEQUENCE</scope>
</reference>
<feature type="region of interest" description="Disordered" evidence="2">
    <location>
        <begin position="99"/>
        <end position="118"/>
    </location>
</feature>
<feature type="compositionally biased region" description="Low complexity" evidence="2">
    <location>
        <begin position="241"/>
        <end position="254"/>
    </location>
</feature>
<dbReference type="AlphaFoldDB" id="A0A813E3L3"/>
<sequence>ASGASGVSGLPPNSGPRRRAASATLWSAARAMQALAPRGRHVQDLVLSPAAQPGDEDSQDSLGSIAQATQSLAIGRELPRTFGGAAAFPFPALSAVRSQPSFTTTTNNNSNSNHNSNNNEFTTAAVFCRTAAPPASTTLTVPPRGLSCRLSLAPASSGATGGYCLIIAASAAAVSSAQATPPRSRTPPPTTLARLASGLARGRSELPLPTPSPEAAAPSPAKPGSSADGVIHLPQTPRPHVSVSAGLSSVSGGLRTPGRSSRTSSVPYLITTPEPRGCLGLKTPPPAPCVERERKELEQDVELGLSWKSEALVTMTLLRSHGPQCPGDHPLHEAINRRNLQALAFLIDCGRDVEEPCCGVRPLLRAVRQSVARGDESHRMAELLLTRGALPDAPGESERTTALHTAASRGCTALVELLLQHGADPNCQ</sequence>
<dbReference type="PROSITE" id="PS50088">
    <property type="entry name" value="ANK_REPEAT"/>
    <property type="match status" value="1"/>
</dbReference>
<keyword evidence="4" id="KW-1185">Reference proteome</keyword>